<evidence type="ECO:0000259" key="8">
    <source>
        <dbReference type="PROSITE" id="PS50928"/>
    </source>
</evidence>
<feature type="transmembrane region" description="Helical" evidence="7">
    <location>
        <begin position="29"/>
        <end position="47"/>
    </location>
</feature>
<dbReference type="PROSITE" id="PS50928">
    <property type="entry name" value="ABC_TM1"/>
    <property type="match status" value="1"/>
</dbReference>
<comment type="similarity">
    <text evidence="7">Belongs to the binding-protein-dependent transport system permease family.</text>
</comment>
<feature type="transmembrane region" description="Helical" evidence="7">
    <location>
        <begin position="256"/>
        <end position="282"/>
    </location>
</feature>
<evidence type="ECO:0000256" key="2">
    <source>
        <dbReference type="ARBA" id="ARBA00022448"/>
    </source>
</evidence>
<evidence type="ECO:0000256" key="3">
    <source>
        <dbReference type="ARBA" id="ARBA00022475"/>
    </source>
</evidence>
<dbReference type="AlphaFoldDB" id="A0A378TCK2"/>
<evidence type="ECO:0000256" key="7">
    <source>
        <dbReference type="RuleBase" id="RU363032"/>
    </source>
</evidence>
<evidence type="ECO:0000256" key="5">
    <source>
        <dbReference type="ARBA" id="ARBA00022989"/>
    </source>
</evidence>
<comment type="subcellular location">
    <subcellularLocation>
        <location evidence="1 7">Cell membrane</location>
        <topology evidence="1 7">Multi-pass membrane protein</topology>
    </subcellularLocation>
</comment>
<dbReference type="InterPro" id="IPR035906">
    <property type="entry name" value="MetI-like_sf"/>
</dbReference>
<feature type="transmembrane region" description="Helical" evidence="7">
    <location>
        <begin position="154"/>
        <end position="182"/>
    </location>
</feature>
<evidence type="ECO:0000313" key="10">
    <source>
        <dbReference type="Proteomes" id="UP000254978"/>
    </source>
</evidence>
<dbReference type="GO" id="GO:0071916">
    <property type="term" value="F:dipeptide transmembrane transporter activity"/>
    <property type="evidence" value="ECO:0007669"/>
    <property type="project" value="TreeGrafter"/>
</dbReference>
<dbReference type="SUPFAM" id="SSF161098">
    <property type="entry name" value="MetI-like"/>
    <property type="match status" value="1"/>
</dbReference>
<accession>A0A378TCK2</accession>
<keyword evidence="2 7" id="KW-0813">Transport</keyword>
<reference evidence="9 10" key="1">
    <citation type="submission" date="2018-06" db="EMBL/GenBank/DDBJ databases">
        <authorList>
            <consortium name="Pathogen Informatics"/>
            <person name="Doyle S."/>
        </authorList>
    </citation>
    <scope>NUCLEOTIDE SEQUENCE [LARGE SCALE GENOMIC DNA]</scope>
    <source>
        <strain evidence="9 10">NCTC10821</strain>
    </source>
</reference>
<dbReference type="Proteomes" id="UP000254978">
    <property type="component" value="Unassembled WGS sequence"/>
</dbReference>
<dbReference type="CDD" id="cd06261">
    <property type="entry name" value="TM_PBP2"/>
    <property type="match status" value="1"/>
</dbReference>
<feature type="domain" description="ABC transmembrane type-1" evidence="8">
    <location>
        <begin position="115"/>
        <end position="321"/>
    </location>
</feature>
<dbReference type="GO" id="GO:0005886">
    <property type="term" value="C:plasma membrane"/>
    <property type="evidence" value="ECO:0007669"/>
    <property type="project" value="UniProtKB-SubCell"/>
</dbReference>
<dbReference type="InterPro" id="IPR000515">
    <property type="entry name" value="MetI-like"/>
</dbReference>
<organism evidence="9 10">
    <name type="scientific">Mycolicibacterium tokaiense</name>
    <dbReference type="NCBI Taxonomy" id="39695"/>
    <lineage>
        <taxon>Bacteria</taxon>
        <taxon>Bacillati</taxon>
        <taxon>Actinomycetota</taxon>
        <taxon>Actinomycetes</taxon>
        <taxon>Mycobacteriales</taxon>
        <taxon>Mycobacteriaceae</taxon>
        <taxon>Mycolicibacterium</taxon>
    </lineage>
</organism>
<protein>
    <submittedName>
        <fullName evidence="9">ABC-type dipeptide/oligopeptide/nickel transport system, permease component</fullName>
    </submittedName>
</protein>
<dbReference type="Pfam" id="PF00528">
    <property type="entry name" value="BPD_transp_1"/>
    <property type="match status" value="1"/>
</dbReference>
<dbReference type="Gene3D" id="1.10.3720.10">
    <property type="entry name" value="MetI-like"/>
    <property type="match status" value="1"/>
</dbReference>
<feature type="transmembrane region" description="Helical" evidence="7">
    <location>
        <begin position="119"/>
        <end position="142"/>
    </location>
</feature>
<proteinExistence type="inferred from homology"/>
<feature type="transmembrane region" description="Helical" evidence="7">
    <location>
        <begin position="202"/>
        <end position="218"/>
    </location>
</feature>
<dbReference type="PANTHER" id="PTHR43163:SF6">
    <property type="entry name" value="DIPEPTIDE TRANSPORT SYSTEM PERMEASE PROTEIN DPPB-RELATED"/>
    <property type="match status" value="1"/>
</dbReference>
<keyword evidence="5 7" id="KW-1133">Transmembrane helix</keyword>
<dbReference type="Pfam" id="PF19300">
    <property type="entry name" value="BPD_transp_1_N"/>
    <property type="match status" value="1"/>
</dbReference>
<keyword evidence="10" id="KW-1185">Reference proteome</keyword>
<keyword evidence="6 7" id="KW-0472">Membrane</keyword>
<feature type="transmembrane region" description="Helical" evidence="7">
    <location>
        <begin position="302"/>
        <end position="328"/>
    </location>
</feature>
<dbReference type="EMBL" id="UGQT01000001">
    <property type="protein sequence ID" value="STZ58541.1"/>
    <property type="molecule type" value="Genomic_DNA"/>
</dbReference>
<evidence type="ECO:0000256" key="4">
    <source>
        <dbReference type="ARBA" id="ARBA00022692"/>
    </source>
</evidence>
<keyword evidence="4 7" id="KW-0812">Transmembrane</keyword>
<gene>
    <name evidence="9" type="primary">gsiC_3</name>
    <name evidence="9" type="ORF">NCTC10821_02054</name>
</gene>
<keyword evidence="3" id="KW-1003">Cell membrane</keyword>
<evidence type="ECO:0000313" key="9">
    <source>
        <dbReference type="EMBL" id="STZ58541.1"/>
    </source>
</evidence>
<evidence type="ECO:0000256" key="1">
    <source>
        <dbReference type="ARBA" id="ARBA00004651"/>
    </source>
</evidence>
<sequence>MTSETVLPTPVPSKVSGAHPVRDMLVMRMLWGLATIAVVAVIVYFATTVLPGDAANAILGRSATPERAAALRAELGLDRPLVERFFSWVVGALQGDFGNSLAKGQPVTAVMGDRLVNSAVLMVSSAAVATVIGVMLGIHAALHRDGMFDSIGSVASLIASALPEFVVAIFVVMLLAVNVLVLFPGVSILPPGTFIWEEPSKLVLPVISLVIVTAPYIFRMTRAAMIEALESDYVEACRLKGASERRVAFRHAFPNALAPVIQVVGLTLLYLAGGIILVETVFTFPGLGTELVQAVAGRDVPIIQFTVLVLAVFYVVMNILTDLVVLLVTPRKRFPR</sequence>
<evidence type="ECO:0000256" key="6">
    <source>
        <dbReference type="ARBA" id="ARBA00023136"/>
    </source>
</evidence>
<dbReference type="InterPro" id="IPR045621">
    <property type="entry name" value="BPD_transp_1_N"/>
</dbReference>
<name>A0A378TCK2_9MYCO</name>
<dbReference type="PANTHER" id="PTHR43163">
    <property type="entry name" value="DIPEPTIDE TRANSPORT SYSTEM PERMEASE PROTEIN DPPB-RELATED"/>
    <property type="match status" value="1"/>
</dbReference>